<dbReference type="EMBL" id="CAJVQB010054068">
    <property type="protein sequence ID" value="CAG8836642.1"/>
    <property type="molecule type" value="Genomic_DNA"/>
</dbReference>
<feature type="non-terminal residue" evidence="1">
    <location>
        <position position="1"/>
    </location>
</feature>
<organism evidence="1 2">
    <name type="scientific">Gigaspora margarita</name>
    <dbReference type="NCBI Taxonomy" id="4874"/>
    <lineage>
        <taxon>Eukaryota</taxon>
        <taxon>Fungi</taxon>
        <taxon>Fungi incertae sedis</taxon>
        <taxon>Mucoromycota</taxon>
        <taxon>Glomeromycotina</taxon>
        <taxon>Glomeromycetes</taxon>
        <taxon>Diversisporales</taxon>
        <taxon>Gigasporaceae</taxon>
        <taxon>Gigaspora</taxon>
    </lineage>
</organism>
<keyword evidence="2" id="KW-1185">Reference proteome</keyword>
<dbReference type="Proteomes" id="UP000789901">
    <property type="component" value="Unassembled WGS sequence"/>
</dbReference>
<feature type="non-terminal residue" evidence="1">
    <location>
        <position position="96"/>
    </location>
</feature>
<accession>A0ABN7WNP3</accession>
<sequence length="96" mass="10358">KASNEGLEPTPHHETSLFNLFGDSVGHDDIDENKMKRVENVDVAEMVEAMGAVSNMIVEGNDAAFDMPCNEIATGTTALGGHAEKNINENNDLNEE</sequence>
<gene>
    <name evidence="1" type="ORF">GMARGA_LOCUS33133</name>
</gene>
<protein>
    <submittedName>
        <fullName evidence="1">35446_t:CDS:1</fullName>
    </submittedName>
</protein>
<evidence type="ECO:0000313" key="1">
    <source>
        <dbReference type="EMBL" id="CAG8836642.1"/>
    </source>
</evidence>
<comment type="caution">
    <text evidence="1">The sequence shown here is derived from an EMBL/GenBank/DDBJ whole genome shotgun (WGS) entry which is preliminary data.</text>
</comment>
<evidence type="ECO:0000313" key="2">
    <source>
        <dbReference type="Proteomes" id="UP000789901"/>
    </source>
</evidence>
<name>A0ABN7WNP3_GIGMA</name>
<reference evidence="1 2" key="1">
    <citation type="submission" date="2021-06" db="EMBL/GenBank/DDBJ databases">
        <authorList>
            <person name="Kallberg Y."/>
            <person name="Tangrot J."/>
            <person name="Rosling A."/>
        </authorList>
    </citation>
    <scope>NUCLEOTIDE SEQUENCE [LARGE SCALE GENOMIC DNA]</scope>
    <source>
        <strain evidence="1 2">120-4 pot B 10/14</strain>
    </source>
</reference>
<proteinExistence type="predicted"/>